<proteinExistence type="inferred from homology"/>
<evidence type="ECO:0000256" key="4">
    <source>
        <dbReference type="ARBA" id="ARBA00022692"/>
    </source>
</evidence>
<accession>A0A8K0LCM6</accession>
<evidence type="ECO:0000256" key="6">
    <source>
        <dbReference type="ARBA" id="ARBA00022741"/>
    </source>
</evidence>
<reference evidence="14" key="1">
    <citation type="submission" date="2021-07" db="EMBL/GenBank/DDBJ databases">
        <title>Elsinoe batatas strain:CRI-CJ2 Genome sequencing and assembly.</title>
        <authorList>
            <person name="Huang L."/>
        </authorList>
    </citation>
    <scope>NUCLEOTIDE SEQUENCE</scope>
    <source>
        <strain evidence="14">CRI-CJ2</strain>
    </source>
</reference>
<evidence type="ECO:0000256" key="2">
    <source>
        <dbReference type="ARBA" id="ARBA00009726"/>
    </source>
</evidence>
<feature type="transmembrane region" description="Helical" evidence="11">
    <location>
        <begin position="69"/>
        <end position="88"/>
    </location>
</feature>
<dbReference type="CDD" id="cd03244">
    <property type="entry name" value="ABCC_MRP_domain2"/>
    <property type="match status" value="1"/>
</dbReference>
<dbReference type="GO" id="GO:0140359">
    <property type="term" value="F:ABC-type transporter activity"/>
    <property type="evidence" value="ECO:0007669"/>
    <property type="project" value="InterPro"/>
</dbReference>
<keyword evidence="6" id="KW-0547">Nucleotide-binding</keyword>
<feature type="transmembrane region" description="Helical" evidence="11">
    <location>
        <begin position="376"/>
        <end position="398"/>
    </location>
</feature>
<protein>
    <recommendedName>
        <fullName evidence="16">ABC transporter</fullName>
    </recommendedName>
</protein>
<dbReference type="GO" id="GO:0016887">
    <property type="term" value="F:ATP hydrolysis activity"/>
    <property type="evidence" value="ECO:0007669"/>
    <property type="project" value="InterPro"/>
</dbReference>
<dbReference type="InterPro" id="IPR027417">
    <property type="entry name" value="P-loop_NTPase"/>
</dbReference>
<dbReference type="SUPFAM" id="SSF90123">
    <property type="entry name" value="ABC transporter transmembrane region"/>
    <property type="match status" value="2"/>
</dbReference>
<feature type="domain" description="ABC transmembrane type-1" evidence="13">
    <location>
        <begin position="355"/>
        <end position="532"/>
    </location>
</feature>
<feature type="domain" description="ABC transporter" evidence="12">
    <location>
        <begin position="567"/>
        <end position="815"/>
    </location>
</feature>
<feature type="transmembrane region" description="Helical" evidence="11">
    <location>
        <begin position="1104"/>
        <end position="1122"/>
    </location>
</feature>
<dbReference type="FunFam" id="3.40.50.300:FF:000630">
    <property type="entry name" value="ATP-binding cassette (ABC) transporter, putative"/>
    <property type="match status" value="1"/>
</dbReference>
<dbReference type="Gene3D" id="1.20.1560.10">
    <property type="entry name" value="ABC transporter type 1, transmembrane domain"/>
    <property type="match status" value="2"/>
</dbReference>
<keyword evidence="15" id="KW-1185">Reference proteome</keyword>
<feature type="transmembrane region" description="Helical" evidence="11">
    <location>
        <begin position="36"/>
        <end position="57"/>
    </location>
</feature>
<keyword evidence="5" id="KW-0677">Repeat</keyword>
<evidence type="ECO:0000259" key="12">
    <source>
        <dbReference type="PROSITE" id="PS50893"/>
    </source>
</evidence>
<dbReference type="Gene3D" id="3.40.50.300">
    <property type="entry name" value="P-loop containing nucleotide triphosphate hydrolases"/>
    <property type="match status" value="2"/>
</dbReference>
<feature type="region of interest" description="Disordered" evidence="10">
    <location>
        <begin position="821"/>
        <end position="841"/>
    </location>
</feature>
<dbReference type="InterPro" id="IPR036640">
    <property type="entry name" value="ABC1_TM_sf"/>
</dbReference>
<evidence type="ECO:0000256" key="7">
    <source>
        <dbReference type="ARBA" id="ARBA00022840"/>
    </source>
</evidence>
<evidence type="ECO:0000259" key="13">
    <source>
        <dbReference type="PROSITE" id="PS50929"/>
    </source>
</evidence>
<keyword evidence="4 11" id="KW-0812">Transmembrane</keyword>
<feature type="transmembrane region" description="Helical" evidence="11">
    <location>
        <begin position="404"/>
        <end position="422"/>
    </location>
</feature>
<feature type="transmembrane region" description="Helical" evidence="11">
    <location>
        <begin position="870"/>
        <end position="892"/>
    </location>
</feature>
<evidence type="ECO:0000256" key="11">
    <source>
        <dbReference type="SAM" id="Phobius"/>
    </source>
</evidence>
<dbReference type="InterPro" id="IPR011527">
    <property type="entry name" value="ABC1_TM_dom"/>
</dbReference>
<evidence type="ECO:0000256" key="10">
    <source>
        <dbReference type="SAM" id="MobiDB-lite"/>
    </source>
</evidence>
<dbReference type="PANTHER" id="PTHR24223">
    <property type="entry name" value="ATP-BINDING CASSETTE SUB-FAMILY C"/>
    <property type="match status" value="1"/>
</dbReference>
<comment type="similarity">
    <text evidence="2">Belongs to the ABC transporter superfamily. ABCC family. Conjugate transporter (TC 3.A.1.208) subfamily.</text>
</comment>
<dbReference type="OrthoDB" id="6500128at2759"/>
<dbReference type="CDD" id="cd18604">
    <property type="entry name" value="ABC_6TM_VMR1_D2_like"/>
    <property type="match status" value="1"/>
</dbReference>
<dbReference type="SMART" id="SM00382">
    <property type="entry name" value="AAA"/>
    <property type="match status" value="2"/>
</dbReference>
<evidence type="ECO:0000256" key="3">
    <source>
        <dbReference type="ARBA" id="ARBA00022448"/>
    </source>
</evidence>
<keyword evidence="8 11" id="KW-1133">Transmembrane helix</keyword>
<feature type="domain" description="ABC transmembrane type-1" evidence="13">
    <location>
        <begin position="909"/>
        <end position="1161"/>
    </location>
</feature>
<feature type="transmembrane region" description="Helical" evidence="11">
    <location>
        <begin position="913"/>
        <end position="932"/>
    </location>
</feature>
<feature type="domain" description="ABC transporter" evidence="12">
    <location>
        <begin position="1191"/>
        <end position="1437"/>
    </location>
</feature>
<evidence type="ECO:0000313" key="14">
    <source>
        <dbReference type="EMBL" id="KAG8632046.1"/>
    </source>
</evidence>
<dbReference type="EMBL" id="JAESVG020000001">
    <property type="protein sequence ID" value="KAG8632046.1"/>
    <property type="molecule type" value="Genomic_DNA"/>
</dbReference>
<keyword evidence="3" id="KW-0813">Transport</keyword>
<organism evidence="14 15">
    <name type="scientific">Elsinoe batatas</name>
    <dbReference type="NCBI Taxonomy" id="2601811"/>
    <lineage>
        <taxon>Eukaryota</taxon>
        <taxon>Fungi</taxon>
        <taxon>Dikarya</taxon>
        <taxon>Ascomycota</taxon>
        <taxon>Pezizomycotina</taxon>
        <taxon>Dothideomycetes</taxon>
        <taxon>Dothideomycetidae</taxon>
        <taxon>Myriangiales</taxon>
        <taxon>Elsinoaceae</taxon>
        <taxon>Elsinoe</taxon>
    </lineage>
</organism>
<dbReference type="InterPro" id="IPR003439">
    <property type="entry name" value="ABC_transporter-like_ATP-bd"/>
</dbReference>
<dbReference type="GO" id="GO:0005524">
    <property type="term" value="F:ATP binding"/>
    <property type="evidence" value="ECO:0007669"/>
    <property type="project" value="UniProtKB-KW"/>
</dbReference>
<dbReference type="Pfam" id="PF00005">
    <property type="entry name" value="ABC_tran"/>
    <property type="match status" value="2"/>
</dbReference>
<evidence type="ECO:0000313" key="15">
    <source>
        <dbReference type="Proteomes" id="UP000809789"/>
    </source>
</evidence>
<feature type="transmembrane region" description="Helical" evidence="11">
    <location>
        <begin position="481"/>
        <end position="505"/>
    </location>
</feature>
<dbReference type="Proteomes" id="UP000809789">
    <property type="component" value="Unassembled WGS sequence"/>
</dbReference>
<dbReference type="SUPFAM" id="SSF52540">
    <property type="entry name" value="P-loop containing nucleoside triphosphate hydrolases"/>
    <property type="match status" value="2"/>
</dbReference>
<dbReference type="CDD" id="cd18596">
    <property type="entry name" value="ABC_6TM_VMR1_D1_like"/>
    <property type="match status" value="1"/>
</dbReference>
<dbReference type="GO" id="GO:0005737">
    <property type="term" value="C:cytoplasm"/>
    <property type="evidence" value="ECO:0007669"/>
    <property type="project" value="UniProtKB-ARBA"/>
</dbReference>
<sequence>MDALMIAINMAGAILAAILGFQQVQQSVNKGSINLRGMASTVLVGSWLFLLSLATLIHCQHREVLGKSNVYLGLPAQAVILAIAYSGLKNNMLNATLAPLPSAQKAVLCFHISMAILCLTQMALIMACPQSSPRRPRHDKHGDRQSTHWRSLTFAWAKPILDLASVFERLQLQSLPSLWAAPKTSALTVDFNRAWSSHSGLILTLFRSHQFSCYLQWVLSGTLALSTLFSRIALLRLLQSIDTTSTCARLKRNESAVVLGLACIVQQMLESHLLWTSSSRLEIPIRAQLSCKIFERCLRRHSHSSHASAVATNASQISLPHDDKFDGIDLAELGTPSQQDERYDKVEVDKSARQDVVNLVGVDVPRVAEFAARQHVFLNISITVTASLGFLFVLIGWIPTLIGILGPLLLMPLNAAASHKYAQCQSKLMAFRDTRLSATKEALDGIRQIKFAGAEDRWQRKIVQQRRDELNEQRTAFRWTVILRVFWILSPILLAVLSLGSYAFIEGALNPAIAFTALATFSNLESALSLLPYGLIQSLDAFSSCARLAKYLRQPEQPDPRIPGSQVKLQNATIAWNAAKASGPNRLFTLRQVNCAFPSGCLSVVFGQSGTGKSLLLQAILGEASLVAGQLVVAKDLTERHQGHHGIHQKVTSSIAYVSSDPWHEAVSVRDAVLFGSPYQPKRYNEALDAVALGPDIEAMEHCDMTNIGIQGLRLSGGQRLRLSLARALYSQAQTIVIDDMFSALDTRTAQHVAKLAIMGSLTTGRTIVMASNQPERFLSDAAYAVELIHGRLARVYANNAECRTRHTSLVQTPTDSIVGRRHRGHGLSDQNVANDIGDQPEEHTETGYVPWSLYAQYSRAAGTPSFCTLALLTVGLSQAVFLGRNFALAVWTKQDARSKLAEPSARIQSQTSHLLAYLFLYVAISISAALLEGAKCWFFYHGSLAASEKLFEDTLAGLLHAPLQWFSKTPTGRIQNRMSADCALMDTKLPGDGHMLFSSVFGLLTLTLAGLLISPLLIIPEILLMMLGLCYSVNYLKAARGTRRLDAVTRSPVLDLLSSCSLGLSTIRAFGKEQYYLRRMQKLLDDQIRASRAFSLVYQWMDFRMGMIGSIFVLVIAMYIANLDVGPSLAGLVLTLALEYSAHAEEAISRYASLQVDMNAVERLEEYARLPSEDYSGASIPHDWPSHGHVAIRDLCASYMPGEISVLKRITIDIPAGSRIGIVGRTGAGKSSFAQAMLRGLHFSSGSIKIDGLNIQDVSLAELRAHICFVPQDPMLFAGTIRYNLDPAATLPDSFLIKALHDVGLAREPALDDTQSSSSRSAHQSFDLDFEVTERGQNLSRSQCQLICLARGLVRDARIVILDEATSSVDADIEDCIQTRLRIACSNSTLIVIAHRLSTILNLEQVAVMDAGRVVECGAPRDLYKARGAFHDLIQHSADAVKLQEMLVA</sequence>
<dbReference type="InterPro" id="IPR003593">
    <property type="entry name" value="AAA+_ATPase"/>
</dbReference>
<comment type="subcellular location">
    <subcellularLocation>
        <location evidence="1">Membrane</location>
        <topology evidence="1">Multi-pass membrane protein</topology>
    </subcellularLocation>
</comment>
<evidence type="ECO:0000256" key="1">
    <source>
        <dbReference type="ARBA" id="ARBA00004141"/>
    </source>
</evidence>
<comment type="caution">
    <text evidence="14">The sequence shown here is derived from an EMBL/GenBank/DDBJ whole genome shotgun (WGS) entry which is preliminary data.</text>
</comment>
<keyword evidence="7" id="KW-0067">ATP-binding</keyword>
<gene>
    <name evidence="14" type="ORF">KVT40_001186</name>
</gene>
<keyword evidence="9 11" id="KW-0472">Membrane</keyword>
<dbReference type="GO" id="GO:0016020">
    <property type="term" value="C:membrane"/>
    <property type="evidence" value="ECO:0007669"/>
    <property type="project" value="UniProtKB-SubCell"/>
</dbReference>
<name>A0A8K0LCM6_9PEZI</name>
<dbReference type="InterPro" id="IPR050173">
    <property type="entry name" value="ABC_transporter_C-like"/>
</dbReference>
<evidence type="ECO:0000256" key="5">
    <source>
        <dbReference type="ARBA" id="ARBA00022737"/>
    </source>
</evidence>
<dbReference type="FunFam" id="1.20.1560.10:FF:000013">
    <property type="entry name" value="ABC transporter C family member 2"/>
    <property type="match status" value="1"/>
</dbReference>
<dbReference type="PANTHER" id="PTHR24223:SF456">
    <property type="entry name" value="MULTIDRUG RESISTANCE-ASSOCIATED PROTEIN LETHAL(2)03659"/>
    <property type="match status" value="1"/>
</dbReference>
<dbReference type="Pfam" id="PF00664">
    <property type="entry name" value="ABC_membrane"/>
    <property type="match status" value="2"/>
</dbReference>
<dbReference type="PROSITE" id="PS50893">
    <property type="entry name" value="ABC_TRANSPORTER_2"/>
    <property type="match status" value="2"/>
</dbReference>
<evidence type="ECO:0008006" key="16">
    <source>
        <dbReference type="Google" id="ProtNLM"/>
    </source>
</evidence>
<evidence type="ECO:0000256" key="9">
    <source>
        <dbReference type="ARBA" id="ARBA00023136"/>
    </source>
</evidence>
<dbReference type="PROSITE" id="PS50929">
    <property type="entry name" value="ABC_TM1F"/>
    <property type="match status" value="2"/>
</dbReference>
<feature type="transmembrane region" description="Helical" evidence="11">
    <location>
        <begin position="108"/>
        <end position="128"/>
    </location>
</feature>
<evidence type="ECO:0000256" key="8">
    <source>
        <dbReference type="ARBA" id="ARBA00022989"/>
    </source>
</evidence>